<dbReference type="PRINTS" id="PR00047">
    <property type="entry name" value="STROIDFINGER"/>
</dbReference>
<dbReference type="Proteomes" id="UP000192247">
    <property type="component" value="Unassembled WGS sequence"/>
</dbReference>
<reference evidence="15 16" key="1">
    <citation type="journal article" date="2017" name="Gigascience">
        <title>Draft genome of the honey bee ectoparasitic mite, Tropilaelaps mercedesae, is shaped by the parasitic life history.</title>
        <authorList>
            <person name="Dong X."/>
            <person name="Armstrong S.D."/>
            <person name="Xia D."/>
            <person name="Makepeace B.L."/>
            <person name="Darby A.C."/>
            <person name="Kadowaki T."/>
        </authorList>
    </citation>
    <scope>NUCLEOTIDE SEQUENCE [LARGE SCALE GENOMIC DNA]</scope>
    <source>
        <strain evidence="15">Wuxi-XJTLU</strain>
    </source>
</reference>
<dbReference type="GO" id="GO:0004879">
    <property type="term" value="F:nuclear receptor activity"/>
    <property type="evidence" value="ECO:0007669"/>
    <property type="project" value="InterPro"/>
</dbReference>
<dbReference type="PROSITE" id="PS00031">
    <property type="entry name" value="NUCLEAR_REC_DBD_1"/>
    <property type="match status" value="1"/>
</dbReference>
<dbReference type="GO" id="GO:0005667">
    <property type="term" value="C:transcription regulator complex"/>
    <property type="evidence" value="ECO:0007669"/>
    <property type="project" value="TreeGrafter"/>
</dbReference>
<feature type="compositionally biased region" description="Basic residues" evidence="11">
    <location>
        <begin position="442"/>
        <end position="452"/>
    </location>
</feature>
<accession>A0A1V9XW64</accession>
<comment type="similarity">
    <text evidence="10">Belongs to the nuclear hormone receptor family.</text>
</comment>
<dbReference type="Pfam" id="PF00105">
    <property type="entry name" value="zf-C4"/>
    <property type="match status" value="1"/>
</dbReference>
<keyword evidence="4 10" id="KW-0862">Zinc</keyword>
<keyword evidence="5 10" id="KW-0805">Transcription regulation</keyword>
<comment type="caution">
    <text evidence="15">The sequence shown here is derived from an EMBL/GenBank/DDBJ whole genome shotgun (WGS) entry which is preliminary data.</text>
</comment>
<feature type="transmembrane region" description="Helical" evidence="12">
    <location>
        <begin position="30"/>
        <end position="54"/>
    </location>
</feature>
<evidence type="ECO:0000256" key="10">
    <source>
        <dbReference type="RuleBase" id="RU004334"/>
    </source>
</evidence>
<feature type="region of interest" description="Disordered" evidence="11">
    <location>
        <begin position="442"/>
        <end position="462"/>
    </location>
</feature>
<keyword evidence="3 10" id="KW-0863">Zinc-finger</keyword>
<evidence type="ECO:0000259" key="13">
    <source>
        <dbReference type="PROSITE" id="PS51030"/>
    </source>
</evidence>
<dbReference type="InterPro" id="IPR013088">
    <property type="entry name" value="Znf_NHR/GATA"/>
</dbReference>
<feature type="region of interest" description="Disordered" evidence="11">
    <location>
        <begin position="240"/>
        <end position="354"/>
    </location>
</feature>
<feature type="compositionally biased region" description="Low complexity" evidence="11">
    <location>
        <begin position="258"/>
        <end position="277"/>
    </location>
</feature>
<dbReference type="Pfam" id="PF00104">
    <property type="entry name" value="Hormone_recep"/>
    <property type="match status" value="1"/>
</dbReference>
<dbReference type="GO" id="GO:0000978">
    <property type="term" value="F:RNA polymerase II cis-regulatory region sequence-specific DNA binding"/>
    <property type="evidence" value="ECO:0007669"/>
    <property type="project" value="TreeGrafter"/>
</dbReference>
<feature type="compositionally biased region" description="Polar residues" evidence="11">
    <location>
        <begin position="307"/>
        <end position="317"/>
    </location>
</feature>
<protein>
    <submittedName>
        <fullName evidence="15">Putative nuclear hormone receptor HR38-like</fullName>
    </submittedName>
</protein>
<dbReference type="AlphaFoldDB" id="A0A1V9XW64"/>
<dbReference type="PRINTS" id="PR01284">
    <property type="entry name" value="NUCLEARECPTR"/>
</dbReference>
<keyword evidence="6 10" id="KW-0238">DNA-binding</keyword>
<feature type="compositionally biased region" description="Pro residues" evidence="11">
    <location>
        <begin position="278"/>
        <end position="298"/>
    </location>
</feature>
<evidence type="ECO:0000256" key="5">
    <source>
        <dbReference type="ARBA" id="ARBA00023015"/>
    </source>
</evidence>
<evidence type="ECO:0000256" key="3">
    <source>
        <dbReference type="ARBA" id="ARBA00022771"/>
    </source>
</evidence>
<dbReference type="GO" id="GO:0035259">
    <property type="term" value="F:nuclear glucocorticoid receptor binding"/>
    <property type="evidence" value="ECO:0007669"/>
    <property type="project" value="TreeGrafter"/>
</dbReference>
<dbReference type="InterPro" id="IPR003070">
    <property type="entry name" value="NR4A1-3"/>
</dbReference>
<dbReference type="InterPro" id="IPR000536">
    <property type="entry name" value="Nucl_hrmn_rcpt_lig-bd"/>
</dbReference>
<dbReference type="CDD" id="cd06969">
    <property type="entry name" value="NR_DBD_NGFI-B"/>
    <property type="match status" value="1"/>
</dbReference>
<dbReference type="PRINTS" id="PR00398">
    <property type="entry name" value="STRDHORMONER"/>
</dbReference>
<keyword evidence="12" id="KW-1133">Transmembrane helix</keyword>
<dbReference type="InterPro" id="IPR035500">
    <property type="entry name" value="NHR-like_dom_sf"/>
</dbReference>
<evidence type="ECO:0000256" key="6">
    <source>
        <dbReference type="ARBA" id="ARBA00023125"/>
    </source>
</evidence>
<keyword evidence="16" id="KW-1185">Reference proteome</keyword>
<dbReference type="FunFam" id="3.30.50.10:FF:000116">
    <property type="entry name" value="Nuclear receptor subfamily 4, group A, member 1"/>
    <property type="match status" value="1"/>
</dbReference>
<dbReference type="GO" id="GO:0005634">
    <property type="term" value="C:nucleus"/>
    <property type="evidence" value="ECO:0007669"/>
    <property type="project" value="UniProtKB-SubCell"/>
</dbReference>
<evidence type="ECO:0000256" key="9">
    <source>
        <dbReference type="ARBA" id="ARBA00023242"/>
    </source>
</evidence>
<evidence type="ECO:0000256" key="7">
    <source>
        <dbReference type="ARBA" id="ARBA00023163"/>
    </source>
</evidence>
<dbReference type="SMART" id="SM00399">
    <property type="entry name" value="ZnF_C4"/>
    <property type="match status" value="1"/>
</dbReference>
<feature type="domain" description="Nuclear receptor" evidence="13">
    <location>
        <begin position="361"/>
        <end position="436"/>
    </location>
</feature>
<dbReference type="InterPro" id="IPR001723">
    <property type="entry name" value="Nuclear_hrmn_rcpt"/>
</dbReference>
<keyword evidence="7 10" id="KW-0804">Transcription</keyword>
<dbReference type="PANTHER" id="PTHR24085:SF4">
    <property type="entry name" value="NUCLEAR HORMONE RECEPTOR HR38-RELATED"/>
    <property type="match status" value="1"/>
</dbReference>
<keyword evidence="12" id="KW-0472">Membrane</keyword>
<dbReference type="SUPFAM" id="SSF48508">
    <property type="entry name" value="Nuclear receptor ligand-binding domain"/>
    <property type="match status" value="1"/>
</dbReference>
<dbReference type="PROSITE" id="PS51843">
    <property type="entry name" value="NR_LBD"/>
    <property type="match status" value="1"/>
</dbReference>
<dbReference type="GO" id="GO:0008270">
    <property type="term" value="F:zinc ion binding"/>
    <property type="evidence" value="ECO:0007669"/>
    <property type="project" value="UniProtKB-KW"/>
</dbReference>
<dbReference type="STRING" id="418985.A0A1V9XW64"/>
<name>A0A1V9XW64_9ACAR</name>
<comment type="subcellular location">
    <subcellularLocation>
        <location evidence="1 10">Nucleus</location>
    </subcellularLocation>
</comment>
<evidence type="ECO:0000256" key="12">
    <source>
        <dbReference type="SAM" id="Phobius"/>
    </source>
</evidence>
<dbReference type="InterPro" id="IPR001628">
    <property type="entry name" value="Znf_hrmn_rcpt"/>
</dbReference>
<evidence type="ECO:0000256" key="11">
    <source>
        <dbReference type="SAM" id="MobiDB-lite"/>
    </source>
</evidence>
<feature type="compositionally biased region" description="Low complexity" evidence="11">
    <location>
        <begin position="320"/>
        <end position="352"/>
    </location>
</feature>
<keyword evidence="2 10" id="KW-0479">Metal-binding</keyword>
<dbReference type="SMART" id="SM00430">
    <property type="entry name" value="HOLI"/>
    <property type="match status" value="1"/>
</dbReference>
<dbReference type="InParanoid" id="A0A1V9XW64"/>
<dbReference type="Gene3D" id="3.30.50.10">
    <property type="entry name" value="Erythroid Transcription Factor GATA-1, subunit A"/>
    <property type="match status" value="1"/>
</dbReference>
<keyword evidence="9 10" id="KW-0539">Nucleus</keyword>
<feature type="compositionally biased region" description="Polar residues" evidence="11">
    <location>
        <begin position="148"/>
        <end position="164"/>
    </location>
</feature>
<dbReference type="EMBL" id="MNPL01003113">
    <property type="protein sequence ID" value="OQR77736.1"/>
    <property type="molecule type" value="Genomic_DNA"/>
</dbReference>
<dbReference type="PROSITE" id="PS51030">
    <property type="entry name" value="NUCLEAR_REC_DBD_2"/>
    <property type="match status" value="1"/>
</dbReference>
<evidence type="ECO:0000256" key="1">
    <source>
        <dbReference type="ARBA" id="ARBA00004123"/>
    </source>
</evidence>
<sequence length="719" mass="78690">MRRNGALSVPIGALITLTDFQPTTYRTDALLSSVISAVPGAGVGVGVGVGVALYPNSAHPSRQNSLSTLFPRPSKGTMLLLEQSAHANSSPFVPQCSLTQPPQQPFSCDYLDVEADLANFVSEEDLKITQTALDFLANESGLLEMFQEPSNTSQNSGAGTSDVPSQPLIMPSSESNSHMDIQLPSFEETYSPSRFRSNCPDGGDFSFKFEDTDLQSSDLLIATSPDMAISSSSLQNDFGPIRAPSGFNKPRHSVPGYSSDNTSFSSSSSVKSYSGDASPPPPPTPPPCAMPSPMPSPSPTWSRRSSFASTVSMNSPLRETATPSRRGSTPSPASSASGPIVGQHQQQRLQQQLKKKATTGSLPCAVCGDNALCQHYGVRTCEGCKGFFKRTVQKKSKYVCLNGEKCTVDKKRRNRCQSCRFQKCLSVGMVKEIVRTDDLKGRRGRLSSKHKLGQPAMSPTSAGPSMVLVSPSSPVNLIGQLLQAHLDTSPDMTSRDFSMYQVLNMQENAPRTAEEAQRFYDLFTSSIEVIRRFVERIPGFSELLPEDRELLFTSSILELFALRLAFRMVRSGLDCDQRCEQLTLCNGIVLHRSQAKRDLGEWLTSITDFARFLDHFDIDMPALACFAAIVVTGNDRLGLKEPSKVEQLQMNVISSLREHLTYNAPAHHDPHSFSRLLAKLPDLRSISDQGLQRIFYLKHEELVPTPPLIESLFVTSLPF</sequence>
<dbReference type="Gene3D" id="1.10.565.10">
    <property type="entry name" value="Retinoid X Receptor"/>
    <property type="match status" value="1"/>
</dbReference>
<keyword evidence="12" id="KW-0812">Transmembrane</keyword>
<keyword evidence="8 10" id="KW-0675">Receptor</keyword>
<feature type="domain" description="NR LBD" evidence="14">
    <location>
        <begin position="473"/>
        <end position="716"/>
    </location>
</feature>
<dbReference type="PANTHER" id="PTHR24085">
    <property type="entry name" value="NUCLEAR HORMONE RECEPTOR"/>
    <property type="match status" value="1"/>
</dbReference>
<dbReference type="OrthoDB" id="5952118at2759"/>
<gene>
    <name evidence="15" type="ORF">BIW11_06881</name>
</gene>
<organism evidence="15 16">
    <name type="scientific">Tropilaelaps mercedesae</name>
    <dbReference type="NCBI Taxonomy" id="418985"/>
    <lineage>
        <taxon>Eukaryota</taxon>
        <taxon>Metazoa</taxon>
        <taxon>Ecdysozoa</taxon>
        <taxon>Arthropoda</taxon>
        <taxon>Chelicerata</taxon>
        <taxon>Arachnida</taxon>
        <taxon>Acari</taxon>
        <taxon>Parasitiformes</taxon>
        <taxon>Mesostigmata</taxon>
        <taxon>Gamasina</taxon>
        <taxon>Dermanyssoidea</taxon>
        <taxon>Laelapidae</taxon>
        <taxon>Tropilaelaps</taxon>
    </lineage>
</organism>
<evidence type="ECO:0000313" key="16">
    <source>
        <dbReference type="Proteomes" id="UP000192247"/>
    </source>
</evidence>
<evidence type="ECO:0000259" key="14">
    <source>
        <dbReference type="PROSITE" id="PS51843"/>
    </source>
</evidence>
<dbReference type="GO" id="GO:0071376">
    <property type="term" value="P:cellular response to corticotropin-releasing hormone stimulus"/>
    <property type="evidence" value="ECO:0007669"/>
    <property type="project" value="TreeGrafter"/>
</dbReference>
<evidence type="ECO:0000256" key="8">
    <source>
        <dbReference type="ARBA" id="ARBA00023170"/>
    </source>
</evidence>
<evidence type="ECO:0000256" key="2">
    <source>
        <dbReference type="ARBA" id="ARBA00022723"/>
    </source>
</evidence>
<dbReference type="SUPFAM" id="SSF57716">
    <property type="entry name" value="Glucocorticoid receptor-like (DNA-binding domain)"/>
    <property type="match status" value="1"/>
</dbReference>
<feature type="region of interest" description="Disordered" evidence="11">
    <location>
        <begin position="148"/>
        <end position="177"/>
    </location>
</feature>
<evidence type="ECO:0000313" key="15">
    <source>
        <dbReference type="EMBL" id="OQR77736.1"/>
    </source>
</evidence>
<evidence type="ECO:0000256" key="4">
    <source>
        <dbReference type="ARBA" id="ARBA00022833"/>
    </source>
</evidence>
<proteinExistence type="inferred from homology"/>